<comment type="caution">
    <text evidence="2">The sequence shown here is derived from an EMBL/GenBank/DDBJ whole genome shotgun (WGS) entry which is preliminary data.</text>
</comment>
<dbReference type="InterPro" id="IPR016032">
    <property type="entry name" value="Sig_transdc_resp-reg_C-effctor"/>
</dbReference>
<dbReference type="GO" id="GO:0006355">
    <property type="term" value="P:regulation of DNA-templated transcription"/>
    <property type="evidence" value="ECO:0007669"/>
    <property type="project" value="InterPro"/>
</dbReference>
<dbReference type="Pfam" id="PF00196">
    <property type="entry name" value="GerE"/>
    <property type="match status" value="1"/>
</dbReference>
<gene>
    <name evidence="2" type="ORF">BB31_38095</name>
</gene>
<dbReference type="AlphaFoldDB" id="A0A2P2FH54"/>
<keyword evidence="3" id="KW-1185">Reference proteome</keyword>
<protein>
    <recommendedName>
        <fullName evidence="1">HTH luxR-type domain-containing protein</fullName>
    </recommendedName>
</protein>
<dbReference type="SMART" id="SM00421">
    <property type="entry name" value="HTH_LUXR"/>
    <property type="match status" value="1"/>
</dbReference>
<dbReference type="Proteomes" id="UP000256220">
    <property type="component" value="Unassembled WGS sequence"/>
</dbReference>
<dbReference type="SUPFAM" id="SSF46894">
    <property type="entry name" value="C-terminal effector domain of the bipartite response regulators"/>
    <property type="match status" value="1"/>
</dbReference>
<dbReference type="EMBL" id="JFBM01000050">
    <property type="protein sequence ID" value="KFU76045.1"/>
    <property type="molecule type" value="Genomic_DNA"/>
</dbReference>
<dbReference type="InterPro" id="IPR000792">
    <property type="entry name" value="Tscrpt_reg_LuxR_C"/>
</dbReference>
<dbReference type="PRINTS" id="PR00038">
    <property type="entry name" value="HTHLUXR"/>
</dbReference>
<dbReference type="GO" id="GO:0003677">
    <property type="term" value="F:DNA binding"/>
    <property type="evidence" value="ECO:0007669"/>
    <property type="project" value="InterPro"/>
</dbReference>
<evidence type="ECO:0000313" key="3">
    <source>
        <dbReference type="Proteomes" id="UP000256220"/>
    </source>
</evidence>
<proteinExistence type="predicted"/>
<dbReference type="Gene3D" id="1.10.10.10">
    <property type="entry name" value="Winged helix-like DNA-binding domain superfamily/Winged helix DNA-binding domain"/>
    <property type="match status" value="1"/>
</dbReference>
<dbReference type="InterPro" id="IPR036388">
    <property type="entry name" value="WH-like_DNA-bd_sf"/>
</dbReference>
<name>A0A2P2FH54_AMYLU</name>
<reference evidence="2 3" key="1">
    <citation type="journal article" date="2014" name="Genome Announc.">
        <title>Draft Genome Sequence of Amycolatopsis lurida NRRL 2430, Producer of the Glycopeptide Family Antibiotic Ristocetin.</title>
        <authorList>
            <person name="Kwun M.J."/>
            <person name="Hong H.J."/>
        </authorList>
    </citation>
    <scope>NUCLEOTIDE SEQUENCE [LARGE SCALE GENOMIC DNA]</scope>
    <source>
        <strain evidence="2 3">NRRL 2430</strain>
    </source>
</reference>
<evidence type="ECO:0000313" key="2">
    <source>
        <dbReference type="EMBL" id="KFU76045.1"/>
    </source>
</evidence>
<sequence length="207" mass="22728">MEFVEVLSGRCDTLRRIDRFCETTKLVSGILSNGSRAGVCDPALLESMLFSPGRRRLVVDSRLAGGELVRHHEKARQTEIRVYGGVLRHMLVFDARYAVVPLDELSLHAGALVLRPPLVGPCGQFFGVLWSESRPLGGGPGRGACLKGRQRQVADLLVEGATDHQVANRLGLSSRTVRTIVSELHDRFGTTSRMALGFRLGRVTKRV</sequence>
<evidence type="ECO:0000259" key="1">
    <source>
        <dbReference type="SMART" id="SM00421"/>
    </source>
</evidence>
<accession>A0A2P2FH54</accession>
<feature type="domain" description="HTH luxR-type" evidence="1">
    <location>
        <begin position="143"/>
        <end position="200"/>
    </location>
</feature>
<organism evidence="2 3">
    <name type="scientific">Amycolatopsis lurida NRRL 2430</name>
    <dbReference type="NCBI Taxonomy" id="1460371"/>
    <lineage>
        <taxon>Bacteria</taxon>
        <taxon>Bacillati</taxon>
        <taxon>Actinomycetota</taxon>
        <taxon>Actinomycetes</taxon>
        <taxon>Pseudonocardiales</taxon>
        <taxon>Pseudonocardiaceae</taxon>
        <taxon>Amycolatopsis</taxon>
    </lineage>
</organism>